<accession>A0ABP0R1T4</accession>
<sequence>MGDERADSAAVSDETEAPERVKRLGAEGGSPTLQWATGERNMPWGTVRTGSPDCLRTMSEAKRRKKGQRDFDWSKATFQHFVLKMAYVGTNYHGNAWQDPKICPTVEAALFEALMKTRLIQDRTSCNFSRCGRTDKGVHAAGNYIALKLRLKPGDEDFDYPGMLNAVLPMDVRILACARAPETFDARFSCLYRAYQYYFPYAGEDLDRMRRAAEHFVGEHDFRNFCKMDIENVSNYRRKVLSVSVRPSGAAVAMFAVTGMAFLWHQVRCMAAVLLLIGAGLEEVEVVKELLDVEKWPRKPLYEPADESGLVLRDCGFPDVPFAPGTCAPAAGETAVRSPSKCAEEAFQAMLQRHQRSCAVFTCLAEAAAGDDAAGRKQRKHVPLLQRGLCPSLEEKQQAMHDKRRAKSEATGAPVSVITSVERHEALGVLSRGAARVSRKRVVRRRDGVAEFAEALRQIAPGTQAPRRPGSSGRPDCVFPGASQRWFNPPGCRHDTEKADKRGCDIDEIHQALAIHSDHQENASPTWERDMNSYASAHAARKEDHAAKQRHLSVEGLRTGQLLDVWMDYSEGDVHMGRRTLTASGGGVTSVQMMHIIQEAQLLGPKLSRAEAQRLVDRELERSAERGILAFDHFSEILFQISEQLECHYSVVEDKVVALRRS</sequence>
<keyword evidence="2" id="KW-0819">tRNA processing</keyword>
<organism evidence="6 7">
    <name type="scientific">Durusdinium trenchii</name>
    <dbReference type="NCBI Taxonomy" id="1381693"/>
    <lineage>
        <taxon>Eukaryota</taxon>
        <taxon>Sar</taxon>
        <taxon>Alveolata</taxon>
        <taxon>Dinophyceae</taxon>
        <taxon>Suessiales</taxon>
        <taxon>Symbiodiniaceae</taxon>
        <taxon>Durusdinium</taxon>
    </lineage>
</organism>
<dbReference type="HAMAP" id="MF_00171">
    <property type="entry name" value="TruA"/>
    <property type="match status" value="1"/>
</dbReference>
<comment type="similarity">
    <text evidence="1">Belongs to the tRNA pseudouridine synthase TruA family.</text>
</comment>
<reference evidence="6 7" key="1">
    <citation type="submission" date="2024-02" db="EMBL/GenBank/DDBJ databases">
        <authorList>
            <person name="Chen Y."/>
            <person name="Shah S."/>
            <person name="Dougan E. K."/>
            <person name="Thang M."/>
            <person name="Chan C."/>
        </authorList>
    </citation>
    <scope>NUCLEOTIDE SEQUENCE [LARGE SCALE GENOMIC DNA]</scope>
</reference>
<dbReference type="PANTHER" id="PTHR11142:SF5">
    <property type="entry name" value="TRNA PSEUDOURIDINE(38_39) SYNTHASE"/>
    <property type="match status" value="1"/>
</dbReference>
<dbReference type="SUPFAM" id="SSF55120">
    <property type="entry name" value="Pseudouridine synthase"/>
    <property type="match status" value="1"/>
</dbReference>
<evidence type="ECO:0000256" key="4">
    <source>
        <dbReference type="SAM" id="MobiDB-lite"/>
    </source>
</evidence>
<protein>
    <recommendedName>
        <fullName evidence="5">Pseudouridine synthase I TruA alpha/beta domain-containing protein</fullName>
    </recommendedName>
</protein>
<name>A0ABP0R1T4_9DINO</name>
<comment type="caution">
    <text evidence="6">The sequence shown here is derived from an EMBL/GenBank/DDBJ whole genome shotgun (WGS) entry which is preliminary data.</text>
</comment>
<dbReference type="InterPro" id="IPR020103">
    <property type="entry name" value="PsdUridine_synth_cat_dom_sf"/>
</dbReference>
<proteinExistence type="inferred from homology"/>
<feature type="region of interest" description="Disordered" evidence="4">
    <location>
        <begin position="1"/>
        <end position="38"/>
    </location>
</feature>
<dbReference type="Gene3D" id="3.30.70.580">
    <property type="entry name" value="Pseudouridine synthase I, catalytic domain, N-terminal subdomain"/>
    <property type="match status" value="1"/>
</dbReference>
<dbReference type="Gene3D" id="3.30.70.660">
    <property type="entry name" value="Pseudouridine synthase I, catalytic domain, C-terminal subdomain"/>
    <property type="match status" value="1"/>
</dbReference>
<evidence type="ECO:0000256" key="3">
    <source>
        <dbReference type="ARBA" id="ARBA00023235"/>
    </source>
</evidence>
<dbReference type="InterPro" id="IPR020097">
    <property type="entry name" value="PsdUridine_synth_TruA_a/b_dom"/>
</dbReference>
<dbReference type="Proteomes" id="UP001642484">
    <property type="component" value="Unassembled WGS sequence"/>
</dbReference>
<evidence type="ECO:0000259" key="5">
    <source>
        <dbReference type="Pfam" id="PF01416"/>
    </source>
</evidence>
<evidence type="ECO:0000256" key="2">
    <source>
        <dbReference type="ARBA" id="ARBA00022694"/>
    </source>
</evidence>
<evidence type="ECO:0000313" key="6">
    <source>
        <dbReference type="EMBL" id="CAK9094527.1"/>
    </source>
</evidence>
<dbReference type="InterPro" id="IPR020094">
    <property type="entry name" value="TruA/RsuA/RluB/E/F_N"/>
</dbReference>
<feature type="domain" description="Pseudouridine synthase I TruA alpha/beta" evidence="5">
    <location>
        <begin position="212"/>
        <end position="318"/>
    </location>
</feature>
<keyword evidence="3" id="KW-0413">Isomerase</keyword>
<dbReference type="Pfam" id="PF01416">
    <property type="entry name" value="PseudoU_synth_1"/>
    <property type="match status" value="1"/>
</dbReference>
<dbReference type="NCBIfam" id="TIGR00071">
    <property type="entry name" value="hisT_truA"/>
    <property type="match status" value="1"/>
</dbReference>
<evidence type="ECO:0000313" key="7">
    <source>
        <dbReference type="Proteomes" id="UP001642484"/>
    </source>
</evidence>
<gene>
    <name evidence="6" type="ORF">CCMP2556_LOCUS45077</name>
</gene>
<keyword evidence="7" id="KW-1185">Reference proteome</keyword>
<dbReference type="EMBL" id="CAXAMN010025350">
    <property type="protein sequence ID" value="CAK9094527.1"/>
    <property type="molecule type" value="Genomic_DNA"/>
</dbReference>
<dbReference type="InterPro" id="IPR020095">
    <property type="entry name" value="PsdUridine_synth_TruA_C"/>
</dbReference>
<dbReference type="PANTHER" id="PTHR11142">
    <property type="entry name" value="PSEUDOURIDYLATE SYNTHASE"/>
    <property type="match status" value="1"/>
</dbReference>
<dbReference type="InterPro" id="IPR001406">
    <property type="entry name" value="PsdUridine_synth_TruA"/>
</dbReference>
<evidence type="ECO:0000256" key="1">
    <source>
        <dbReference type="ARBA" id="ARBA00009375"/>
    </source>
</evidence>